<accession>A0A2G5HL48</accession>
<dbReference type="EMBL" id="LKMD01000105">
    <property type="protein sequence ID" value="PIA92943.1"/>
    <property type="molecule type" value="Genomic_DNA"/>
</dbReference>
<feature type="region of interest" description="Disordered" evidence="1">
    <location>
        <begin position="30"/>
        <end position="53"/>
    </location>
</feature>
<organism evidence="4 6">
    <name type="scientific">Cercospora beticola</name>
    <name type="common">Sugarbeet leaf spot fungus</name>
    <dbReference type="NCBI Taxonomy" id="122368"/>
    <lineage>
        <taxon>Eukaryota</taxon>
        <taxon>Fungi</taxon>
        <taxon>Dikarya</taxon>
        <taxon>Ascomycota</taxon>
        <taxon>Pezizomycotina</taxon>
        <taxon>Dothideomycetes</taxon>
        <taxon>Dothideomycetidae</taxon>
        <taxon>Mycosphaerellales</taxon>
        <taxon>Mycosphaerellaceae</taxon>
        <taxon>Cercospora</taxon>
    </lineage>
</organism>
<sequence>MTSIDPYLTEPDLILLRNLFEDNARQFRTRAKHNEQQHPDDHKSPSIAHATDDSDDSALERMKALNDPTSPDFEPTVFATWDAKDIHPTLQKYLIQPYIKVASNIVRHPTDVIFLTHILLYLSVNVPSAVYLYYNFTYLHGIAHVAFTFWCTGGFTLMMHNHIHNNGVLSKGWAWLDLTFPYILEPLMGHTWDSYYYHHVKHHHVEGNGPEDLSSTIRYQRDNVWHFLHYLGRFLFLIWLDLPLYFLRKNKTKLAAKSFFSEIASMTFMIFMTTKVNFRASIFTLIIPFILLRLGLMIGNWGQHALVDEIEPDSDFRSSITLIDVPSNRFCFNDGYHTAHHLNPRRHWRDQPLHFLQSKKAYAEGRALVFHNIDYLMLTYRLLTKDYAKLAECLVPIGEQIGMSLQEIAAVLRTKTRAFTEEEIREKFGTASSSCATISKMMKQEKELKMKPRRKSVALSWKAAIVNAGALAPSALGLLAFGPSGVEAEVVHGHTKAQ</sequence>
<feature type="transmembrane region" description="Helical" evidence="2">
    <location>
        <begin position="278"/>
        <end position="296"/>
    </location>
</feature>
<dbReference type="InterPro" id="IPR005804">
    <property type="entry name" value="FA_desaturase_dom"/>
</dbReference>
<keyword evidence="2" id="KW-0472">Membrane</keyword>
<keyword evidence="7" id="KW-1185">Reference proteome</keyword>
<dbReference type="EMBL" id="CP134187">
    <property type="protein sequence ID" value="WPB02526.1"/>
    <property type="molecule type" value="Genomic_DNA"/>
</dbReference>
<protein>
    <recommendedName>
        <fullName evidence="3">Fatty acid desaturase domain-containing protein</fullName>
    </recommendedName>
</protein>
<dbReference type="PANTHER" id="PTHR36459">
    <property type="entry name" value="ORF"/>
    <property type="match status" value="1"/>
</dbReference>
<reference evidence="4 6" key="1">
    <citation type="submission" date="2015-10" db="EMBL/GenBank/DDBJ databases">
        <title>The cercosporin biosynthetic gene cluster was horizontally transferred to several fungal lineages and shown to be expanded in Cercospora beticola based on microsynteny with recipient genomes.</title>
        <authorList>
            <person name="De Jonge R."/>
            <person name="Ebert M.K."/>
            <person name="Suttle J.C."/>
            <person name="Jurick Ii W.M."/>
            <person name="Secor G.A."/>
            <person name="Thomma B.P."/>
            <person name="Van De Peer Y."/>
            <person name="Bolton M.D."/>
        </authorList>
    </citation>
    <scope>NUCLEOTIDE SEQUENCE [LARGE SCALE GENOMIC DNA]</scope>
    <source>
        <strain evidence="4 6">09-40</strain>
    </source>
</reference>
<evidence type="ECO:0000313" key="4">
    <source>
        <dbReference type="EMBL" id="PIA92943.1"/>
    </source>
</evidence>
<reference evidence="5 7" key="2">
    <citation type="submission" date="2023-09" db="EMBL/GenBank/DDBJ databases">
        <title>Complete-Gapless Cercospora beticola genome.</title>
        <authorList>
            <person name="Wyatt N.A."/>
            <person name="Spanner R.E."/>
            <person name="Bolton M.D."/>
        </authorList>
    </citation>
    <scope>NUCLEOTIDE SEQUENCE [LARGE SCALE GENOMIC DNA]</scope>
    <source>
        <strain evidence="5">Cb09-40</strain>
    </source>
</reference>
<name>A0A2G5HL48_CERBT</name>
<dbReference type="Proteomes" id="UP001302367">
    <property type="component" value="Chromosome 4"/>
</dbReference>
<proteinExistence type="predicted"/>
<feature type="domain" description="Fatty acid desaturase" evidence="3">
    <location>
        <begin position="143"/>
        <end position="368"/>
    </location>
</feature>
<feature type="transmembrane region" description="Helical" evidence="2">
    <location>
        <begin position="112"/>
        <end position="134"/>
    </location>
</feature>
<evidence type="ECO:0000256" key="2">
    <source>
        <dbReference type="SAM" id="Phobius"/>
    </source>
</evidence>
<dbReference type="PANTHER" id="PTHR36459:SF1">
    <property type="entry name" value="FATTY ACID DESATURASE DOMAIN-CONTAINING PROTEIN-RELATED"/>
    <property type="match status" value="1"/>
</dbReference>
<dbReference type="OrthoDB" id="1470350at2759"/>
<dbReference type="GO" id="GO:0006629">
    <property type="term" value="P:lipid metabolic process"/>
    <property type="evidence" value="ECO:0007669"/>
    <property type="project" value="InterPro"/>
</dbReference>
<evidence type="ECO:0000259" key="3">
    <source>
        <dbReference type="Pfam" id="PF00487"/>
    </source>
</evidence>
<evidence type="ECO:0000313" key="5">
    <source>
        <dbReference type="EMBL" id="WPB02526.1"/>
    </source>
</evidence>
<dbReference type="Proteomes" id="UP000230605">
    <property type="component" value="Chromosome 4"/>
</dbReference>
<feature type="transmembrane region" description="Helical" evidence="2">
    <location>
        <begin position="227"/>
        <end position="247"/>
    </location>
</feature>
<evidence type="ECO:0000256" key="1">
    <source>
        <dbReference type="SAM" id="MobiDB-lite"/>
    </source>
</evidence>
<evidence type="ECO:0000313" key="7">
    <source>
        <dbReference type="Proteomes" id="UP001302367"/>
    </source>
</evidence>
<gene>
    <name evidence="4" type="ORF">CB0940_05210</name>
    <name evidence="5" type="ORF">RHO25_007162</name>
</gene>
<dbReference type="Pfam" id="PF00487">
    <property type="entry name" value="FA_desaturase"/>
    <property type="match status" value="1"/>
</dbReference>
<keyword evidence="2" id="KW-1133">Transmembrane helix</keyword>
<keyword evidence="2" id="KW-0812">Transmembrane</keyword>
<feature type="compositionally biased region" description="Basic and acidic residues" evidence="1">
    <location>
        <begin position="32"/>
        <end position="44"/>
    </location>
</feature>
<dbReference type="AlphaFoldDB" id="A0A2G5HL48"/>
<evidence type="ECO:0000313" key="6">
    <source>
        <dbReference type="Proteomes" id="UP000230605"/>
    </source>
</evidence>
<feature type="transmembrane region" description="Helical" evidence="2">
    <location>
        <begin position="141"/>
        <end position="160"/>
    </location>
</feature>